<dbReference type="OrthoDB" id="43895at2"/>
<dbReference type="RefSeq" id="WP_014799663.1">
    <property type="nucleotide sequence ID" value="NC_018018.1"/>
</dbReference>
<dbReference type="AlphaFoldDB" id="I4AQK5"/>
<reference evidence="3" key="1">
    <citation type="submission" date="2012-06" db="EMBL/GenBank/DDBJ databases">
        <title>The complete genome of Flexibacter litoralis DSM 6794.</title>
        <authorList>
            <person name="Lucas S."/>
            <person name="Copeland A."/>
            <person name="Lapidus A."/>
            <person name="Glavina del Rio T."/>
            <person name="Dalin E."/>
            <person name="Tice H."/>
            <person name="Bruce D."/>
            <person name="Goodwin L."/>
            <person name="Pitluck S."/>
            <person name="Peters L."/>
            <person name="Ovchinnikova G."/>
            <person name="Lu M."/>
            <person name="Kyrpides N."/>
            <person name="Mavromatis K."/>
            <person name="Ivanova N."/>
            <person name="Brettin T."/>
            <person name="Detter J.C."/>
            <person name="Han C."/>
            <person name="Larimer F."/>
            <person name="Land M."/>
            <person name="Hauser L."/>
            <person name="Markowitz V."/>
            <person name="Cheng J.-F."/>
            <person name="Hugenholtz P."/>
            <person name="Woyke T."/>
            <person name="Wu D."/>
            <person name="Spring S."/>
            <person name="Lang E."/>
            <person name="Kopitz M."/>
            <person name="Brambilla E."/>
            <person name="Klenk H.-P."/>
            <person name="Eisen J.A."/>
        </authorList>
    </citation>
    <scope>NUCLEOTIDE SEQUENCE [LARGE SCALE GENOMIC DNA]</scope>
    <source>
        <strain evidence="3">ATCC 23117 / DSM 6794 / NBRC 15988 / NCIMB 1366 / Sio-4</strain>
    </source>
</reference>
<evidence type="ECO:0000313" key="3">
    <source>
        <dbReference type="Proteomes" id="UP000006054"/>
    </source>
</evidence>
<feature type="transmembrane region" description="Helical" evidence="1">
    <location>
        <begin position="14"/>
        <end position="34"/>
    </location>
</feature>
<protein>
    <recommendedName>
        <fullName evidence="4">Peptidase MA-like domain-containing protein</fullName>
    </recommendedName>
</protein>
<keyword evidence="1" id="KW-0472">Membrane</keyword>
<proteinExistence type="predicted"/>
<evidence type="ECO:0000313" key="2">
    <source>
        <dbReference type="EMBL" id="AFM06240.1"/>
    </source>
</evidence>
<gene>
    <name evidence="2" type="ordered locus">Fleli_3937</name>
</gene>
<dbReference type="eggNOG" id="ENOG50313NS">
    <property type="taxonomic scope" value="Bacteria"/>
</dbReference>
<name>I4AQK5_BERLS</name>
<keyword evidence="3" id="KW-1185">Reference proteome</keyword>
<dbReference type="EMBL" id="CP003345">
    <property type="protein sequence ID" value="AFM06240.1"/>
    <property type="molecule type" value="Genomic_DNA"/>
</dbReference>
<dbReference type="KEGG" id="fli:Fleli_3937"/>
<accession>I4AQK5</accession>
<organism evidence="2 3">
    <name type="scientific">Bernardetia litoralis (strain ATCC 23117 / DSM 6794 / NBRC 15988 / NCIMB 1366 / Fx l1 / Sio-4)</name>
    <name type="common">Flexibacter litoralis</name>
    <dbReference type="NCBI Taxonomy" id="880071"/>
    <lineage>
        <taxon>Bacteria</taxon>
        <taxon>Pseudomonadati</taxon>
        <taxon>Bacteroidota</taxon>
        <taxon>Cytophagia</taxon>
        <taxon>Cytophagales</taxon>
        <taxon>Bernardetiaceae</taxon>
        <taxon>Bernardetia</taxon>
    </lineage>
</organism>
<keyword evidence="1" id="KW-1133">Transmembrane helix</keyword>
<dbReference type="Proteomes" id="UP000006054">
    <property type="component" value="Chromosome"/>
</dbReference>
<evidence type="ECO:0008006" key="4">
    <source>
        <dbReference type="Google" id="ProtNLM"/>
    </source>
</evidence>
<sequence length="267" mass="31742">MLNFFKPPISIKKWIGITFLLLIFWLVILPFFYAPTLVRSIFLKDFYLEKLKFEQVNIYVNPQMNKEERKNIILLYQKSRFRIDSLFGNTKAKPSILVGNTNEVMQFFGNSSFQEKTGMTHLTPLGSYIVLSPNGTNIDVLSHELCHAELLHRLGWQTRRQKIPIWFDEGLAMLVDKRFEHWTALQEDWRNLIELEEDNTDSLLSSEFSLQNIQTTEQFFTENAQIHYFLAQEEVARWYKEKKQKGLLELIKNLQDNDFEENYKTKK</sequence>
<keyword evidence="1" id="KW-0812">Transmembrane</keyword>
<dbReference type="PATRIC" id="fig|880071.3.peg.3938"/>
<evidence type="ECO:0000256" key="1">
    <source>
        <dbReference type="SAM" id="Phobius"/>
    </source>
</evidence>
<dbReference type="HOGENOM" id="CLU_084438_0_0_10"/>